<name>A0A8T1TSV5_9STRA</name>
<gene>
    <name evidence="4" type="ORF">JG687_00017284</name>
</gene>
<dbReference type="InterPro" id="IPR007527">
    <property type="entry name" value="Znf_SWIM"/>
</dbReference>
<evidence type="ECO:0000313" key="5">
    <source>
        <dbReference type="Proteomes" id="UP000688947"/>
    </source>
</evidence>
<dbReference type="GO" id="GO:0008270">
    <property type="term" value="F:zinc ion binding"/>
    <property type="evidence" value="ECO:0007669"/>
    <property type="project" value="UniProtKB-KW"/>
</dbReference>
<evidence type="ECO:0000256" key="2">
    <source>
        <dbReference type="SAM" id="MobiDB-lite"/>
    </source>
</evidence>
<evidence type="ECO:0000313" key="4">
    <source>
        <dbReference type="EMBL" id="KAG6945443.1"/>
    </source>
</evidence>
<keyword evidence="1" id="KW-0863">Zinc-finger</keyword>
<keyword evidence="1" id="KW-0479">Metal-binding</keyword>
<sequence length="149" mass="16765">MLCNCKGFYETGWVCAHILATLAINDEFNLPWLLKSLPARKPPGRPRKTPGGKQRDGPDGQYSVPKLIETLTSSPGSVIEWYVLIRRESLGGSGAKNFTGVIRPWEEGDEKYFWVVGFDHGAAPDAELDIEELAEILNYTYPEKYDFIQ</sequence>
<feature type="region of interest" description="Disordered" evidence="2">
    <location>
        <begin position="39"/>
        <end position="63"/>
    </location>
</feature>
<dbReference type="AlphaFoldDB" id="A0A8T1TSV5"/>
<dbReference type="Proteomes" id="UP000688947">
    <property type="component" value="Unassembled WGS sequence"/>
</dbReference>
<dbReference type="EMBL" id="JAENGZ010001971">
    <property type="protein sequence ID" value="KAG6945443.1"/>
    <property type="molecule type" value="Genomic_DNA"/>
</dbReference>
<keyword evidence="1" id="KW-0862">Zinc</keyword>
<organism evidence="4 5">
    <name type="scientific">Phytophthora cactorum</name>
    <dbReference type="NCBI Taxonomy" id="29920"/>
    <lineage>
        <taxon>Eukaryota</taxon>
        <taxon>Sar</taxon>
        <taxon>Stramenopiles</taxon>
        <taxon>Oomycota</taxon>
        <taxon>Peronosporomycetes</taxon>
        <taxon>Peronosporales</taxon>
        <taxon>Peronosporaceae</taxon>
        <taxon>Phytophthora</taxon>
    </lineage>
</organism>
<reference evidence="4" key="1">
    <citation type="submission" date="2021-01" db="EMBL/GenBank/DDBJ databases">
        <title>Phytophthora aleatoria, a newly-described species from Pinus radiata is distinct from Phytophthora cactorum isolates based on comparative genomics.</title>
        <authorList>
            <person name="Mcdougal R."/>
            <person name="Panda P."/>
            <person name="Williams N."/>
            <person name="Studholme D.J."/>
        </authorList>
    </citation>
    <scope>NUCLEOTIDE SEQUENCE</scope>
    <source>
        <strain evidence="4">NZFS 3830</strain>
    </source>
</reference>
<dbReference type="VEuPathDB" id="FungiDB:PC110_g2141"/>
<evidence type="ECO:0000259" key="3">
    <source>
        <dbReference type="PROSITE" id="PS50966"/>
    </source>
</evidence>
<accession>A0A8T1TSV5</accession>
<feature type="domain" description="SWIM-type" evidence="3">
    <location>
        <begin position="1"/>
        <end position="26"/>
    </location>
</feature>
<proteinExistence type="predicted"/>
<protein>
    <recommendedName>
        <fullName evidence="3">SWIM-type domain-containing protein</fullName>
    </recommendedName>
</protein>
<evidence type="ECO:0000256" key="1">
    <source>
        <dbReference type="PROSITE-ProRule" id="PRU00325"/>
    </source>
</evidence>
<comment type="caution">
    <text evidence="4">The sequence shown here is derived from an EMBL/GenBank/DDBJ whole genome shotgun (WGS) entry which is preliminary data.</text>
</comment>
<dbReference type="OrthoDB" id="112154at2759"/>
<dbReference type="PROSITE" id="PS50966">
    <property type="entry name" value="ZF_SWIM"/>
    <property type="match status" value="1"/>
</dbReference>